<organism evidence="2 3">
    <name type="scientific">Halarchaeum nitratireducens</name>
    <dbReference type="NCBI Taxonomy" id="489913"/>
    <lineage>
        <taxon>Archaea</taxon>
        <taxon>Methanobacteriati</taxon>
        <taxon>Methanobacteriota</taxon>
        <taxon>Stenosarchaea group</taxon>
        <taxon>Halobacteria</taxon>
        <taxon>Halobacteriales</taxon>
        <taxon>Halobacteriaceae</taxon>
    </lineage>
</organism>
<dbReference type="PROSITE" id="PS51318">
    <property type="entry name" value="TAT"/>
    <property type="match status" value="1"/>
</dbReference>
<protein>
    <recommendedName>
        <fullName evidence="4">Extracellular solute-binding protein</fullName>
    </recommendedName>
</protein>
<dbReference type="Gene3D" id="3.40.190.10">
    <property type="entry name" value="Periplasmic binding protein-like II"/>
    <property type="match status" value="2"/>
</dbReference>
<dbReference type="EMBL" id="BMOQ01000004">
    <property type="protein sequence ID" value="GGN17018.1"/>
    <property type="molecule type" value="Genomic_DNA"/>
</dbReference>
<keyword evidence="1" id="KW-0732">Signal</keyword>
<keyword evidence="3" id="KW-1185">Reference proteome</keyword>
<accession>A0A830GB73</accession>
<evidence type="ECO:0000313" key="3">
    <source>
        <dbReference type="Proteomes" id="UP000608850"/>
    </source>
</evidence>
<dbReference type="PANTHER" id="PTHR30006">
    <property type="entry name" value="THIAMINE-BINDING PERIPLASMIC PROTEIN-RELATED"/>
    <property type="match status" value="1"/>
</dbReference>
<evidence type="ECO:0000313" key="2">
    <source>
        <dbReference type="EMBL" id="GGN17018.1"/>
    </source>
</evidence>
<gene>
    <name evidence="2" type="ORF">GCM10009021_17170</name>
</gene>
<dbReference type="InterPro" id="IPR006059">
    <property type="entry name" value="SBP"/>
</dbReference>
<comment type="caution">
    <text evidence="2">The sequence shown here is derived from an EMBL/GenBank/DDBJ whole genome shotgun (WGS) entry which is preliminary data.</text>
</comment>
<proteinExistence type="predicted"/>
<dbReference type="Proteomes" id="UP000608850">
    <property type="component" value="Unassembled WGS sequence"/>
</dbReference>
<dbReference type="PANTHER" id="PTHR30006:SF2">
    <property type="entry name" value="ABC TRANSPORTER SUBSTRATE-BINDING PROTEIN"/>
    <property type="match status" value="1"/>
</dbReference>
<evidence type="ECO:0000256" key="1">
    <source>
        <dbReference type="ARBA" id="ARBA00022729"/>
    </source>
</evidence>
<dbReference type="AlphaFoldDB" id="A0A830GB73"/>
<sequence>MPPPSHAHESHTPAADSTLFSDMLYVPLVSERQHSQSGADRVGETGHSAVNRRTFLGVAGAAATTAMAGCSGMGGNSGDGTPTLRVTAWSGNYGERFTQAIKPIFESRFDATLEVNTGWNSLLAKIQSAPPDDPPFDVTVTCEPIYYNGRNADLFEPLRYDENIPNIDGVYDYYKDVRPISHGAPVDGAPLTILYRDGLDQPVETWGDFTSETVTNSAGVGVDSGFWIYPLLGAAVGTDAAPGAGELYEEQYHDTLMDTLETWPITGWASSGTDVWQQFQNGIIDAAQWYFGQVYYDMENHEGISFSMPEANAGYMDNWAVVRGTDKRTLGEEFINMLLDPEVQSKWSEDHPLFFTTEGMSYAGDLGDYLPTTAEEAEQMALPRWDDVAPYSETFSNKFKQMKTQG</sequence>
<dbReference type="InterPro" id="IPR006311">
    <property type="entry name" value="TAT_signal"/>
</dbReference>
<dbReference type="Pfam" id="PF13416">
    <property type="entry name" value="SBP_bac_8"/>
    <property type="match status" value="1"/>
</dbReference>
<evidence type="ECO:0008006" key="4">
    <source>
        <dbReference type="Google" id="ProtNLM"/>
    </source>
</evidence>
<name>A0A830GB73_9EURY</name>
<reference evidence="2 3" key="1">
    <citation type="journal article" date="2019" name="Int. J. Syst. Evol. Microbiol.">
        <title>The Global Catalogue of Microorganisms (GCM) 10K type strain sequencing project: providing services to taxonomists for standard genome sequencing and annotation.</title>
        <authorList>
            <consortium name="The Broad Institute Genomics Platform"/>
            <consortium name="The Broad Institute Genome Sequencing Center for Infectious Disease"/>
            <person name="Wu L."/>
            <person name="Ma J."/>
        </authorList>
    </citation>
    <scope>NUCLEOTIDE SEQUENCE [LARGE SCALE GENOMIC DNA]</scope>
    <source>
        <strain evidence="2 3">JCM 16331</strain>
    </source>
</reference>
<dbReference type="SUPFAM" id="SSF53850">
    <property type="entry name" value="Periplasmic binding protein-like II"/>
    <property type="match status" value="1"/>
</dbReference>